<name>A0AAF0R7W6_SOLVR</name>
<evidence type="ECO:0000256" key="1">
    <source>
        <dbReference type="SAM" id="MobiDB-lite"/>
    </source>
</evidence>
<keyword evidence="2" id="KW-0812">Transmembrane</keyword>
<accession>A0AAF0R7W6</accession>
<protein>
    <submittedName>
        <fullName evidence="3">Uncharacterized protein</fullName>
    </submittedName>
</protein>
<reference evidence="3" key="1">
    <citation type="submission" date="2023-08" db="EMBL/GenBank/DDBJ databases">
        <title>A de novo genome assembly of Solanum verrucosum Schlechtendal, a Mexican diploid species geographically isolated from the other diploid A-genome species in potato relatives.</title>
        <authorList>
            <person name="Hosaka K."/>
        </authorList>
    </citation>
    <scope>NUCLEOTIDE SEQUENCE</scope>
    <source>
        <tissue evidence="3">Young leaves</tissue>
    </source>
</reference>
<organism evidence="3 4">
    <name type="scientific">Solanum verrucosum</name>
    <dbReference type="NCBI Taxonomy" id="315347"/>
    <lineage>
        <taxon>Eukaryota</taxon>
        <taxon>Viridiplantae</taxon>
        <taxon>Streptophyta</taxon>
        <taxon>Embryophyta</taxon>
        <taxon>Tracheophyta</taxon>
        <taxon>Spermatophyta</taxon>
        <taxon>Magnoliopsida</taxon>
        <taxon>eudicotyledons</taxon>
        <taxon>Gunneridae</taxon>
        <taxon>Pentapetalae</taxon>
        <taxon>asterids</taxon>
        <taxon>lamiids</taxon>
        <taxon>Solanales</taxon>
        <taxon>Solanaceae</taxon>
        <taxon>Solanoideae</taxon>
        <taxon>Solaneae</taxon>
        <taxon>Solanum</taxon>
    </lineage>
</organism>
<evidence type="ECO:0000313" key="4">
    <source>
        <dbReference type="Proteomes" id="UP001234989"/>
    </source>
</evidence>
<keyword evidence="2" id="KW-1133">Transmembrane helix</keyword>
<evidence type="ECO:0000256" key="2">
    <source>
        <dbReference type="SAM" id="Phobius"/>
    </source>
</evidence>
<keyword evidence="2" id="KW-0472">Membrane</keyword>
<sequence>MLNRMGIYYLLYIVLLMLPALIASIIPRNSLWSYLINLFKFYTNYYETCSFIGCFVCLQEITKSAVSDSSKLSQKHRKPKCSSGMEENPNNRPTHQTTSDKNLRRHSRYAQMSPDRKQLFLSQLRAKRVESKRQKNLDQFNSAAALTITTSSLAPQQASKPTNVPSTSTRRDHIVTCLSTFKQGTSTRGEHMVDCLSSFELGSTSAACHVASKLPSTHSANKAFGPLYFPEGFFSYFQQSAHHRNNRAIEERFCYWRNTTFSSSISKH</sequence>
<proteinExistence type="predicted"/>
<evidence type="ECO:0000313" key="3">
    <source>
        <dbReference type="EMBL" id="WMV33139.1"/>
    </source>
</evidence>
<feature type="region of interest" description="Disordered" evidence="1">
    <location>
        <begin position="68"/>
        <end position="106"/>
    </location>
</feature>
<feature type="transmembrane region" description="Helical" evidence="2">
    <location>
        <begin position="6"/>
        <end position="26"/>
    </location>
</feature>
<keyword evidence="4" id="KW-1185">Reference proteome</keyword>
<dbReference type="AlphaFoldDB" id="A0AAF0R7W6"/>
<gene>
    <name evidence="3" type="ORF">MTR67_026524</name>
</gene>
<feature type="compositionally biased region" description="Polar residues" evidence="1">
    <location>
        <begin position="88"/>
        <end position="100"/>
    </location>
</feature>
<dbReference type="EMBL" id="CP133617">
    <property type="protein sequence ID" value="WMV33139.1"/>
    <property type="molecule type" value="Genomic_DNA"/>
</dbReference>
<dbReference type="Proteomes" id="UP001234989">
    <property type="component" value="Chromosome 6"/>
</dbReference>